<accession>A0A2W5A4I8</accession>
<dbReference type="EMBL" id="QFNN01000056">
    <property type="protein sequence ID" value="PZO89520.1"/>
    <property type="molecule type" value="Genomic_DNA"/>
</dbReference>
<evidence type="ECO:0000313" key="1">
    <source>
        <dbReference type="EMBL" id="PZO89520.1"/>
    </source>
</evidence>
<dbReference type="Proteomes" id="UP000249066">
    <property type="component" value="Unassembled WGS sequence"/>
</dbReference>
<proteinExistence type="predicted"/>
<sequence length="74" mass="8123">MIARMIPMRSSTIFRSRWMALVWAAGVIWFAMEVAVPSATTDKPDDGDQAANMAATQLTPEQEDALNKLAKLGQ</sequence>
<gene>
    <name evidence="1" type="ORF">DI623_10015</name>
</gene>
<organism evidence="1 2">
    <name type="scientific">Sphingomonas sanxanigenens</name>
    <dbReference type="NCBI Taxonomy" id="397260"/>
    <lineage>
        <taxon>Bacteria</taxon>
        <taxon>Pseudomonadati</taxon>
        <taxon>Pseudomonadota</taxon>
        <taxon>Alphaproteobacteria</taxon>
        <taxon>Sphingomonadales</taxon>
        <taxon>Sphingomonadaceae</taxon>
        <taxon>Sphingomonas</taxon>
    </lineage>
</organism>
<reference evidence="1 2" key="1">
    <citation type="submission" date="2017-08" db="EMBL/GenBank/DDBJ databases">
        <title>Infants hospitalized years apart are colonized by the same room-sourced microbial strains.</title>
        <authorList>
            <person name="Brooks B."/>
            <person name="Olm M.R."/>
            <person name="Firek B.A."/>
            <person name="Baker R."/>
            <person name="Thomas B.C."/>
            <person name="Morowitz M.J."/>
            <person name="Banfield J.F."/>
        </authorList>
    </citation>
    <scope>NUCLEOTIDE SEQUENCE [LARGE SCALE GENOMIC DNA]</scope>
    <source>
        <strain evidence="1">S2_018_000_R2_101</strain>
    </source>
</reference>
<protein>
    <submittedName>
        <fullName evidence="1">Uncharacterized protein</fullName>
    </submittedName>
</protein>
<comment type="caution">
    <text evidence="1">The sequence shown here is derived from an EMBL/GenBank/DDBJ whole genome shotgun (WGS) entry which is preliminary data.</text>
</comment>
<name>A0A2W5A4I8_9SPHN</name>
<dbReference type="AlphaFoldDB" id="A0A2W5A4I8"/>
<evidence type="ECO:0000313" key="2">
    <source>
        <dbReference type="Proteomes" id="UP000249066"/>
    </source>
</evidence>